<keyword evidence="3 6" id="KW-0418">Kinase</keyword>
<reference evidence="6 7" key="1">
    <citation type="submission" date="2016-12" db="EMBL/GenBank/DDBJ databases">
        <authorList>
            <person name="Song W.-J."/>
            <person name="Kurnit D.M."/>
        </authorList>
    </citation>
    <scope>NUCLEOTIDE SEQUENCE [LARGE SCALE GENOMIC DNA]</scope>
    <source>
        <strain evidence="6 7">175</strain>
    </source>
</reference>
<dbReference type="GO" id="GO:0004674">
    <property type="term" value="F:protein serine/threonine kinase activity"/>
    <property type="evidence" value="ECO:0007669"/>
    <property type="project" value="TreeGrafter"/>
</dbReference>
<accession>A0A1Y6CUT0</accession>
<proteinExistence type="inferred from homology"/>
<comment type="similarity">
    <text evidence="1">Belongs to the HipA Ser/Thr kinase family.</text>
</comment>
<evidence type="ECO:0000256" key="2">
    <source>
        <dbReference type="ARBA" id="ARBA00022679"/>
    </source>
</evidence>
<dbReference type="RefSeq" id="WP_085211723.1">
    <property type="nucleotide sequence ID" value="NZ_FXAM01000001.1"/>
</dbReference>
<dbReference type="NCBIfam" id="TIGR03071">
    <property type="entry name" value="couple_hipA"/>
    <property type="match status" value="1"/>
</dbReference>
<keyword evidence="2" id="KW-0808">Transferase</keyword>
<keyword evidence="7" id="KW-1185">Reference proteome</keyword>
<organism evidence="6 7">
    <name type="scientific">Methylomagnum ishizawai</name>
    <dbReference type="NCBI Taxonomy" id="1760988"/>
    <lineage>
        <taxon>Bacteria</taxon>
        <taxon>Pseudomonadati</taxon>
        <taxon>Pseudomonadota</taxon>
        <taxon>Gammaproteobacteria</taxon>
        <taxon>Methylococcales</taxon>
        <taxon>Methylococcaceae</taxon>
        <taxon>Methylomagnum</taxon>
    </lineage>
</organism>
<evidence type="ECO:0000259" key="5">
    <source>
        <dbReference type="Pfam" id="PF13657"/>
    </source>
</evidence>
<dbReference type="Pfam" id="PF13657">
    <property type="entry name" value="Couple_hipA"/>
    <property type="match status" value="1"/>
</dbReference>
<dbReference type="OrthoDB" id="9805913at2"/>
<evidence type="ECO:0000256" key="3">
    <source>
        <dbReference type="ARBA" id="ARBA00022777"/>
    </source>
</evidence>
<dbReference type="PANTHER" id="PTHR37419">
    <property type="entry name" value="SERINE/THREONINE-PROTEIN KINASE TOXIN HIPA"/>
    <property type="match status" value="1"/>
</dbReference>
<dbReference type="PANTHER" id="PTHR37419:SF1">
    <property type="entry name" value="SERINE_THREONINE-PROTEIN KINASE TOXIN HIPA"/>
    <property type="match status" value="1"/>
</dbReference>
<feature type="domain" description="HipA-like C-terminal" evidence="4">
    <location>
        <begin position="147"/>
        <end position="382"/>
    </location>
</feature>
<dbReference type="InterPro" id="IPR017508">
    <property type="entry name" value="HipA_N1"/>
</dbReference>
<dbReference type="InterPro" id="IPR012893">
    <property type="entry name" value="HipA-like_C"/>
</dbReference>
<dbReference type="STRING" id="1760988.SAMN02949497_1701"/>
<dbReference type="Gene3D" id="1.10.1070.20">
    <property type="match status" value="1"/>
</dbReference>
<dbReference type="Pfam" id="PF07804">
    <property type="entry name" value="HipA_C"/>
    <property type="match status" value="1"/>
</dbReference>
<evidence type="ECO:0000259" key="4">
    <source>
        <dbReference type="Pfam" id="PF07804"/>
    </source>
</evidence>
<name>A0A1Y6CUT0_9GAMM</name>
<gene>
    <name evidence="6" type="ORF">SAMN02949497_1701</name>
</gene>
<dbReference type="InterPro" id="IPR052028">
    <property type="entry name" value="HipA_Ser/Thr_kinase"/>
</dbReference>
<evidence type="ECO:0000256" key="1">
    <source>
        <dbReference type="ARBA" id="ARBA00010164"/>
    </source>
</evidence>
<dbReference type="EMBL" id="FXAM01000001">
    <property type="protein sequence ID" value="SMF94388.1"/>
    <property type="molecule type" value="Genomic_DNA"/>
</dbReference>
<feature type="domain" description="HipA N-terminal subdomain 1" evidence="5">
    <location>
        <begin position="5"/>
        <end position="103"/>
    </location>
</feature>
<protein>
    <submittedName>
        <fullName evidence="6">Serine/threonine-protein kinase HipA</fullName>
    </submittedName>
</protein>
<sequence length="419" mass="46179">MSRVLEVWFLGNRAGRFVQDDSGRLSFAYADAYLAGTSPWPLSVSMPVRAEPYGDRIAKPFFSGLLPDESARHRLARWLGVSDKNPFSLLEAVGGECAGALSLYPEGMAPVPENAAAMEFLDEDRLREILALLKQRPLLAGGDDMRLSLAGAQDKLAVRRVDGRLALMRGGAPTTHILKPLIRSDGDIRDSVHNELFCLTLAARVGIPAARAEVGRAGDEPFLLVGRYDRIIQGERVIRLHQEDFCQALSVPPENKYEREGGPGIAACLGLIQAFSVQPVPDRITFLKTLIFNYLIGNADAHGKNFSFLYGQGKPRLAPAYDLLSTAVYPSLSPKMAMKIGGRYLPEEVLRRHWHRLVPDTATARNALNRDLERMVAKTLEQARKLAEELQTQVLASEIYGAILGVIESRSERLLRGLA</sequence>
<dbReference type="GO" id="GO:0005829">
    <property type="term" value="C:cytosol"/>
    <property type="evidence" value="ECO:0007669"/>
    <property type="project" value="TreeGrafter"/>
</dbReference>
<dbReference type="AlphaFoldDB" id="A0A1Y6CUT0"/>
<evidence type="ECO:0000313" key="6">
    <source>
        <dbReference type="EMBL" id="SMF94388.1"/>
    </source>
</evidence>
<dbReference type="CDD" id="cd17793">
    <property type="entry name" value="HipA"/>
    <property type="match status" value="1"/>
</dbReference>
<dbReference type="Proteomes" id="UP000192923">
    <property type="component" value="Unassembled WGS sequence"/>
</dbReference>
<evidence type="ECO:0000313" key="7">
    <source>
        <dbReference type="Proteomes" id="UP000192923"/>
    </source>
</evidence>